<evidence type="ECO:0000313" key="3">
    <source>
        <dbReference type="Proteomes" id="UP000253606"/>
    </source>
</evidence>
<proteinExistence type="predicted"/>
<dbReference type="AlphaFoldDB" id="A0A2Z5FRT6"/>
<keyword evidence="3" id="KW-1185">Reference proteome</keyword>
<dbReference type="EMBL" id="CP030840">
    <property type="protein sequence ID" value="AXC09390.1"/>
    <property type="molecule type" value="Genomic_DNA"/>
</dbReference>
<dbReference type="InterPro" id="IPR024775">
    <property type="entry name" value="DinB-like"/>
</dbReference>
<gene>
    <name evidence="2" type="ORF">ACPOL_0003</name>
</gene>
<dbReference type="Gene3D" id="1.20.120.450">
    <property type="entry name" value="dinb family like domain"/>
    <property type="match status" value="1"/>
</dbReference>
<dbReference type="OrthoDB" id="9798830at2"/>
<dbReference type="KEGG" id="abas:ACPOL_0003"/>
<evidence type="ECO:0000313" key="2">
    <source>
        <dbReference type="EMBL" id="AXC09390.1"/>
    </source>
</evidence>
<protein>
    <recommendedName>
        <fullName evidence="1">DinB-like domain-containing protein</fullName>
    </recommendedName>
</protein>
<dbReference type="RefSeq" id="WP_114205243.1">
    <property type="nucleotide sequence ID" value="NZ_CP030840.1"/>
</dbReference>
<reference evidence="2 3" key="1">
    <citation type="journal article" date="2018" name="Front. Microbiol.">
        <title>Hydrolytic Capabilities as a Key to Environmental Success: Chitinolytic and Cellulolytic Acidobacteria From Acidic Sub-arctic Soils and Boreal Peatlands.</title>
        <authorList>
            <person name="Belova S.E."/>
            <person name="Ravin N.V."/>
            <person name="Pankratov T.A."/>
            <person name="Rakitin A.L."/>
            <person name="Ivanova A.A."/>
            <person name="Beletsky A.V."/>
            <person name="Mardanov A.V."/>
            <person name="Sinninghe Damste J.S."/>
            <person name="Dedysh S.N."/>
        </authorList>
    </citation>
    <scope>NUCLEOTIDE SEQUENCE [LARGE SCALE GENOMIC DNA]</scope>
    <source>
        <strain evidence="2 3">SBC82</strain>
    </source>
</reference>
<accession>A0A2Z5FRT6</accession>
<dbReference type="Pfam" id="PF12867">
    <property type="entry name" value="DinB_2"/>
    <property type="match status" value="1"/>
</dbReference>
<sequence length="162" mass="18289">MNELERTLVGDSAAAPPAYILEDLDEDLAHRHAPGAPRSIYEELWHIVYWQQMTLEWISGKETPYPEQASISFPEEQDVKKEGWDDLRERFFDGVLKAAAATRDAHELEVVVRCPSPPGSPVRTMTVREQLESLTAHNAYHFGRIVLLRQILGSWPPASAAV</sequence>
<organism evidence="2 3">
    <name type="scientific">Acidisarcina polymorpha</name>
    <dbReference type="NCBI Taxonomy" id="2211140"/>
    <lineage>
        <taxon>Bacteria</taxon>
        <taxon>Pseudomonadati</taxon>
        <taxon>Acidobacteriota</taxon>
        <taxon>Terriglobia</taxon>
        <taxon>Terriglobales</taxon>
        <taxon>Acidobacteriaceae</taxon>
        <taxon>Acidisarcina</taxon>
    </lineage>
</organism>
<dbReference type="InterPro" id="IPR034660">
    <property type="entry name" value="DinB/YfiT-like"/>
</dbReference>
<evidence type="ECO:0000259" key="1">
    <source>
        <dbReference type="Pfam" id="PF12867"/>
    </source>
</evidence>
<name>A0A2Z5FRT6_9BACT</name>
<dbReference type="Proteomes" id="UP000253606">
    <property type="component" value="Chromosome"/>
</dbReference>
<dbReference type="SUPFAM" id="SSF109854">
    <property type="entry name" value="DinB/YfiT-like putative metalloenzymes"/>
    <property type="match status" value="1"/>
</dbReference>
<feature type="domain" description="DinB-like" evidence="1">
    <location>
        <begin position="20"/>
        <end position="143"/>
    </location>
</feature>